<dbReference type="InterPro" id="IPR010496">
    <property type="entry name" value="AL/BT2_dom"/>
</dbReference>
<feature type="compositionally biased region" description="Basic and acidic residues" evidence="1">
    <location>
        <begin position="259"/>
        <end position="277"/>
    </location>
</feature>
<feature type="region of interest" description="Disordered" evidence="1">
    <location>
        <begin position="257"/>
        <end position="277"/>
    </location>
</feature>
<feature type="region of interest" description="Disordered" evidence="1">
    <location>
        <begin position="98"/>
        <end position="128"/>
    </location>
</feature>
<dbReference type="Pfam" id="PF06439">
    <property type="entry name" value="3keto-disac_hyd"/>
    <property type="match status" value="1"/>
</dbReference>
<gene>
    <name evidence="3" type="ORF">SOCE26_103530</name>
</gene>
<proteinExistence type="predicted"/>
<reference evidence="3 4" key="1">
    <citation type="submission" date="2015-09" db="EMBL/GenBank/DDBJ databases">
        <title>Sorangium comparison.</title>
        <authorList>
            <person name="Zaburannyi N."/>
            <person name="Bunk B."/>
            <person name="Overmann J."/>
            <person name="Mueller R."/>
        </authorList>
    </citation>
    <scope>NUCLEOTIDE SEQUENCE [LARGE SCALE GENOMIC DNA]</scope>
    <source>
        <strain evidence="3 4">So ce26</strain>
    </source>
</reference>
<evidence type="ECO:0000259" key="2">
    <source>
        <dbReference type="Pfam" id="PF06439"/>
    </source>
</evidence>
<feature type="region of interest" description="Disordered" evidence="1">
    <location>
        <begin position="191"/>
        <end position="230"/>
    </location>
</feature>
<feature type="compositionally biased region" description="Pro residues" evidence="1">
    <location>
        <begin position="114"/>
        <end position="124"/>
    </location>
</feature>
<dbReference type="EMBL" id="CP012673">
    <property type="protein sequence ID" value="AUX48812.1"/>
    <property type="molecule type" value="Genomic_DNA"/>
</dbReference>
<sequence length="604" mass="67390">MSLPMALSRSRASIARAFLQGRYEIQVLDSCGTAISGTGDCGAVYDPIVPLSNACLPALAWQSYNIVFRAARVDDERLVEPARLTLLHNGVVIHTNAVLRSPTRDDRPRRRRPGPAPSPGPPRSGPLWDHLARARRAEGLRPLRAGLTVPVAPTQRRAPPRRQGIRHALLQRPLRDDPSEIHPQLDQRLRHARPDPGEHHLCPEQPHAPRRPEQRVRHRGPCLRDAGHVEDRDPGLLARNAVEQGLDHLRRALAAQLPDEGHHQHPARDGQERRGERAERLVLDPEHVLLELPAVLLGAHALGDVHAHPAGAQDPALLVAERERGPEIDAHPVGCRDADLRADGHRGGYRLGVHVPEHVRDRRGDDIVQGLPYDLVPVLARERLELPVHDPVAALLVLHVDEQRRVLDHRLQQRDALAELRLGLHLRRDVDAHPRDQPHAALVTDRHVRHLRPHPPARPRVHRARDGIVEGRRHLRLLPGERLLEGPGVPLRHRLLVGEDIVLARDALARRPEARAVHVIERDDRAVGPVDGERDGQRVEGGLVRDALQPGLGSALRPRFFQAPLELRDPRPEPRDLLLQRLVPVRVIAHVRPPSRGPSILSGS</sequence>
<accession>A0A2L0FBG1</accession>
<dbReference type="AlphaFoldDB" id="A0A2L0FBG1"/>
<name>A0A2L0FBG1_SORCE</name>
<organism evidence="3 4">
    <name type="scientific">Sorangium cellulosum</name>
    <name type="common">Polyangium cellulosum</name>
    <dbReference type="NCBI Taxonomy" id="56"/>
    <lineage>
        <taxon>Bacteria</taxon>
        <taxon>Pseudomonadati</taxon>
        <taxon>Myxococcota</taxon>
        <taxon>Polyangia</taxon>
        <taxon>Polyangiales</taxon>
        <taxon>Polyangiaceae</taxon>
        <taxon>Sorangium</taxon>
    </lineage>
</organism>
<evidence type="ECO:0000313" key="4">
    <source>
        <dbReference type="Proteomes" id="UP000238348"/>
    </source>
</evidence>
<dbReference type="Proteomes" id="UP000238348">
    <property type="component" value="Chromosome"/>
</dbReference>
<feature type="compositionally biased region" description="Basic and acidic residues" evidence="1">
    <location>
        <begin position="191"/>
        <end position="202"/>
    </location>
</feature>
<protein>
    <recommendedName>
        <fullName evidence="2">3-keto-alpha-glucoside-1,2-lyase/3-keto-2-hydroxy-glucal hydratase domain-containing protein</fullName>
    </recommendedName>
</protein>
<feature type="domain" description="3-keto-alpha-glucoside-1,2-lyase/3-keto-2-hydroxy-glucal hydratase" evidence="2">
    <location>
        <begin position="21"/>
        <end position="112"/>
    </location>
</feature>
<dbReference type="GO" id="GO:0016787">
    <property type="term" value="F:hydrolase activity"/>
    <property type="evidence" value="ECO:0007669"/>
    <property type="project" value="InterPro"/>
</dbReference>
<dbReference type="Gene3D" id="2.60.120.560">
    <property type="entry name" value="Exo-inulinase, domain 1"/>
    <property type="match status" value="1"/>
</dbReference>
<evidence type="ECO:0000313" key="3">
    <source>
        <dbReference type="EMBL" id="AUX48812.1"/>
    </source>
</evidence>
<evidence type="ECO:0000256" key="1">
    <source>
        <dbReference type="SAM" id="MobiDB-lite"/>
    </source>
</evidence>